<evidence type="ECO:0000313" key="1">
    <source>
        <dbReference type="EMBL" id="KAK3768889.1"/>
    </source>
</evidence>
<gene>
    <name evidence="1" type="ORF">RRG08_059401</name>
</gene>
<evidence type="ECO:0000313" key="2">
    <source>
        <dbReference type="Proteomes" id="UP001283361"/>
    </source>
</evidence>
<organism evidence="1 2">
    <name type="scientific">Elysia crispata</name>
    <name type="common">lettuce slug</name>
    <dbReference type="NCBI Taxonomy" id="231223"/>
    <lineage>
        <taxon>Eukaryota</taxon>
        <taxon>Metazoa</taxon>
        <taxon>Spiralia</taxon>
        <taxon>Lophotrochozoa</taxon>
        <taxon>Mollusca</taxon>
        <taxon>Gastropoda</taxon>
        <taxon>Heterobranchia</taxon>
        <taxon>Euthyneura</taxon>
        <taxon>Panpulmonata</taxon>
        <taxon>Sacoglossa</taxon>
        <taxon>Placobranchoidea</taxon>
        <taxon>Plakobranchidae</taxon>
        <taxon>Elysia</taxon>
    </lineage>
</organism>
<dbReference type="AlphaFoldDB" id="A0AAE0ZGB7"/>
<accession>A0AAE0ZGB7</accession>
<name>A0AAE0ZGB7_9GAST</name>
<proteinExistence type="predicted"/>
<dbReference type="EMBL" id="JAWDGP010003998">
    <property type="protein sequence ID" value="KAK3768889.1"/>
    <property type="molecule type" value="Genomic_DNA"/>
</dbReference>
<keyword evidence="2" id="KW-1185">Reference proteome</keyword>
<protein>
    <submittedName>
        <fullName evidence="1">Uncharacterized protein</fullName>
    </submittedName>
</protein>
<reference evidence="1" key="1">
    <citation type="journal article" date="2023" name="G3 (Bethesda)">
        <title>A reference genome for the long-term kleptoplast-retaining sea slug Elysia crispata morphotype clarki.</title>
        <authorList>
            <person name="Eastman K.E."/>
            <person name="Pendleton A.L."/>
            <person name="Shaikh M.A."/>
            <person name="Suttiyut T."/>
            <person name="Ogas R."/>
            <person name="Tomko P."/>
            <person name="Gavelis G."/>
            <person name="Widhalm J.R."/>
            <person name="Wisecaver J.H."/>
        </authorList>
    </citation>
    <scope>NUCLEOTIDE SEQUENCE</scope>
    <source>
        <strain evidence="1">ECLA1</strain>
    </source>
</reference>
<dbReference type="Proteomes" id="UP001283361">
    <property type="component" value="Unassembled WGS sequence"/>
</dbReference>
<sequence length="89" mass="9859">MAMILFDMRARLGPDGKPEPDQLWLPVTPRNYGKISSGAALHQFTQNPSGISPAESNQQASKQGFSYTSVLELLFTRLLIVYLPVLLIL</sequence>
<comment type="caution">
    <text evidence="1">The sequence shown here is derived from an EMBL/GenBank/DDBJ whole genome shotgun (WGS) entry which is preliminary data.</text>
</comment>